<dbReference type="AlphaFoldDB" id="A0AAU9RPW9"/>
<sequence length="195" mass="21203">MCNLHCITSPTYLEDGTPMVVIPDHVLMQGLENKKSHKKSRCLLLHETKTNTPCFVDTNATADMLLKLLILQLWTFLFVAPMEAANEVSSDVVVAHVSVLPTSALSCEEAEPVATHVANPIDFDHINALENANATPSFGSPPDLVTFSTSPLSDSFANEVVQGNVFGSNHFAALDFGALVLRWVTPLKGQEEEDQ</sequence>
<accession>A0AAU9RPW9</accession>
<proteinExistence type="predicted"/>
<dbReference type="Proteomes" id="UP000836841">
    <property type="component" value="Chromosome 2"/>
</dbReference>
<keyword evidence="2" id="KW-1185">Reference proteome</keyword>
<reference evidence="1 2" key="1">
    <citation type="submission" date="2022-03" db="EMBL/GenBank/DDBJ databases">
        <authorList>
            <person name="Nunn A."/>
            <person name="Chopra R."/>
            <person name="Nunn A."/>
            <person name="Contreras Garrido A."/>
        </authorList>
    </citation>
    <scope>NUCLEOTIDE SEQUENCE [LARGE SCALE GENOMIC DNA]</scope>
</reference>
<gene>
    <name evidence="1" type="ORF">TAV2_LOCUS5160</name>
</gene>
<evidence type="ECO:0000313" key="1">
    <source>
        <dbReference type="EMBL" id="CAH2047451.1"/>
    </source>
</evidence>
<organism evidence="1 2">
    <name type="scientific">Thlaspi arvense</name>
    <name type="common">Field penny-cress</name>
    <dbReference type="NCBI Taxonomy" id="13288"/>
    <lineage>
        <taxon>Eukaryota</taxon>
        <taxon>Viridiplantae</taxon>
        <taxon>Streptophyta</taxon>
        <taxon>Embryophyta</taxon>
        <taxon>Tracheophyta</taxon>
        <taxon>Spermatophyta</taxon>
        <taxon>Magnoliopsida</taxon>
        <taxon>eudicotyledons</taxon>
        <taxon>Gunneridae</taxon>
        <taxon>Pentapetalae</taxon>
        <taxon>rosids</taxon>
        <taxon>malvids</taxon>
        <taxon>Brassicales</taxon>
        <taxon>Brassicaceae</taxon>
        <taxon>Thlaspideae</taxon>
        <taxon>Thlaspi</taxon>
    </lineage>
</organism>
<protein>
    <submittedName>
        <fullName evidence="1">Uncharacterized protein</fullName>
    </submittedName>
</protein>
<evidence type="ECO:0000313" key="2">
    <source>
        <dbReference type="Proteomes" id="UP000836841"/>
    </source>
</evidence>
<name>A0AAU9RPW9_THLAR</name>
<dbReference type="EMBL" id="OU466858">
    <property type="protein sequence ID" value="CAH2047451.1"/>
    <property type="molecule type" value="Genomic_DNA"/>
</dbReference>